<evidence type="ECO:0000313" key="2">
    <source>
        <dbReference type="EMBL" id="KAA6404461.1"/>
    </source>
</evidence>
<dbReference type="AlphaFoldDB" id="A0A5J4XAY9"/>
<dbReference type="Proteomes" id="UP000324800">
    <property type="component" value="Unassembled WGS sequence"/>
</dbReference>
<dbReference type="Pfam" id="PF19263">
    <property type="entry name" value="DUF5906"/>
    <property type="match status" value="1"/>
</dbReference>
<proteinExistence type="predicted"/>
<protein>
    <recommendedName>
        <fullName evidence="1">NrS-1 polymerase-like helicase domain-containing protein</fullName>
    </recommendedName>
</protein>
<evidence type="ECO:0000313" key="3">
    <source>
        <dbReference type="Proteomes" id="UP000324800"/>
    </source>
</evidence>
<evidence type="ECO:0000259" key="1">
    <source>
        <dbReference type="Pfam" id="PF19263"/>
    </source>
</evidence>
<gene>
    <name evidence="2" type="ORF">EZS28_000012</name>
</gene>
<comment type="caution">
    <text evidence="2">The sequence shown here is derived from an EMBL/GenBank/DDBJ whole genome shotgun (WGS) entry which is preliminary data.</text>
</comment>
<name>A0A5J4XAY9_9EUKA</name>
<dbReference type="EMBL" id="SNRW01000001">
    <property type="protein sequence ID" value="KAA6404461.1"/>
    <property type="molecule type" value="Genomic_DNA"/>
</dbReference>
<sequence>MDQLLKNLIPIAAQMKEETVSKTIMERVKNAMINTVNYTKIGQKEGEKKQVTGKLIDLTLVEDGDLCVIDFDINKKLSIEETDKIRQNIIDNMLPANVSLVKTAHGGLHAYCNRDGHTLPSNRCMKCIVLDNIEIDIFGQMFKYKEHGRMEQKELVQNRVVGPNSSFQETKNNKRETLKYEAINDWANMTHLASLKEILDSWNVDIEIPFKEYIEKVNMREFGWQITEKGTIDKMNDEIAQACVNGLRNLEMHNYPQPINMEVSILSVFSGIYGITNEKIRAEGMKNIRQFIKLTPNAEKNYGEASFSGERKPNPWILTKILRHHNKDYYEQTIKPLLKQNYEVKKQQKISDTVQQIEKHEIDLKDQFTLIDVSSKALNGKYENKLELVAQDLLRIIKVIPCQNGWCFIIKEYDCIAGKNTIKYKSKTALYDQLRSIRFWQDGKKHITAIDALEQYHSLFEKIGMKFTSNNESIFSVFQGFKYMQLDEVNQIKINQFLGLVKDTISANDERVYEYILNWFAFIVLNVGKKTETAIILQGLQGIGYSSKNITDIDDFVGKFNIAIENKILTIANEMKNFGESRMSNMDALKSIITESSFEINEMYVSKHEVENVVNIMIVTNNIYPLKIENSDRRYVVCKCHPVHRGDLKDISQFNPRNIPMIQAKKDIIKASISPVDDVIINYFKSFRDGITCNIVEGWKSQEMKLKYYQFAIKNICERVRKTSG</sequence>
<reference evidence="2 3" key="1">
    <citation type="submission" date="2019-03" db="EMBL/GenBank/DDBJ databases">
        <title>Single cell metagenomics reveals metabolic interactions within the superorganism composed of flagellate Streblomastix strix and complex community of Bacteroidetes bacteria on its surface.</title>
        <authorList>
            <person name="Treitli S.C."/>
            <person name="Kolisko M."/>
            <person name="Husnik F."/>
            <person name="Keeling P."/>
            <person name="Hampl V."/>
        </authorList>
    </citation>
    <scope>NUCLEOTIDE SEQUENCE [LARGE SCALE GENOMIC DNA]</scope>
    <source>
        <strain evidence="2">ST1C</strain>
    </source>
</reference>
<accession>A0A5J4XAY9</accession>
<feature type="domain" description="NrS-1 polymerase-like helicase" evidence="1">
    <location>
        <begin position="542"/>
        <end position="634"/>
    </location>
</feature>
<dbReference type="InterPro" id="IPR045455">
    <property type="entry name" value="NrS-1_pol-like_helicase"/>
</dbReference>
<organism evidence="2 3">
    <name type="scientific">Streblomastix strix</name>
    <dbReference type="NCBI Taxonomy" id="222440"/>
    <lineage>
        <taxon>Eukaryota</taxon>
        <taxon>Metamonada</taxon>
        <taxon>Preaxostyla</taxon>
        <taxon>Oxymonadida</taxon>
        <taxon>Streblomastigidae</taxon>
        <taxon>Streblomastix</taxon>
    </lineage>
</organism>